<keyword evidence="18" id="KW-1185">Reference proteome</keyword>
<evidence type="ECO:0000256" key="9">
    <source>
        <dbReference type="ARBA" id="ARBA00022801"/>
    </source>
</evidence>
<dbReference type="SUPFAM" id="SSF53098">
    <property type="entry name" value="Ribonuclease H-like"/>
    <property type="match status" value="2"/>
</dbReference>
<feature type="domain" description="Integrase catalytic" evidence="16">
    <location>
        <begin position="826"/>
        <end position="983"/>
    </location>
</feature>
<dbReference type="Gene3D" id="3.10.10.10">
    <property type="entry name" value="HIV Type 1 Reverse Transcriptase, subunit A, domain 1"/>
    <property type="match status" value="1"/>
</dbReference>
<dbReference type="InterPro" id="IPR040643">
    <property type="entry name" value="MLVIN_C"/>
</dbReference>
<keyword evidence="10" id="KW-0233">DNA recombination</keyword>
<evidence type="ECO:0000256" key="2">
    <source>
        <dbReference type="ARBA" id="ARBA00012180"/>
    </source>
</evidence>
<name>A0AA40LP68_CNENI</name>
<dbReference type="Gene3D" id="3.30.70.270">
    <property type="match status" value="2"/>
</dbReference>
<keyword evidence="12" id="KW-0472">Membrane</keyword>
<dbReference type="InterPro" id="IPR018154">
    <property type="entry name" value="TLV/ENV_coat_polyprotein"/>
</dbReference>
<dbReference type="InterPro" id="IPR036397">
    <property type="entry name" value="RNaseH_sf"/>
</dbReference>
<evidence type="ECO:0000256" key="5">
    <source>
        <dbReference type="ARBA" id="ARBA00022679"/>
    </source>
</evidence>
<dbReference type="PROSITE" id="PS50994">
    <property type="entry name" value="INTEGRASE"/>
    <property type="match status" value="1"/>
</dbReference>
<dbReference type="GO" id="GO:0004523">
    <property type="term" value="F:RNA-DNA hybrid ribonuclease activity"/>
    <property type="evidence" value="ECO:0007669"/>
    <property type="project" value="UniProtKB-EC"/>
</dbReference>
<dbReference type="PANTHER" id="PTHR33064">
    <property type="entry name" value="POL PROTEIN"/>
    <property type="match status" value="1"/>
</dbReference>
<feature type="domain" description="Reverse transcriptase" evidence="14">
    <location>
        <begin position="137"/>
        <end position="325"/>
    </location>
</feature>
<dbReference type="InterPro" id="IPR041577">
    <property type="entry name" value="RT_RNaseH_2"/>
</dbReference>
<feature type="domain" description="RNase H type-1" evidence="15">
    <location>
        <begin position="571"/>
        <end position="718"/>
    </location>
</feature>
<dbReference type="Pfam" id="PF18697">
    <property type="entry name" value="MLVIN_C"/>
    <property type="match status" value="1"/>
</dbReference>
<dbReference type="EC" id="3.1.26.4" evidence="2"/>
<evidence type="ECO:0000256" key="4">
    <source>
        <dbReference type="ARBA" id="ARBA00018735"/>
    </source>
</evidence>
<dbReference type="GO" id="GO:0006310">
    <property type="term" value="P:DNA recombination"/>
    <property type="evidence" value="ECO:0007669"/>
    <property type="project" value="UniProtKB-KW"/>
</dbReference>
<evidence type="ECO:0000256" key="7">
    <source>
        <dbReference type="ARBA" id="ARBA00022722"/>
    </source>
</evidence>
<keyword evidence="12" id="KW-0812">Transmembrane</keyword>
<keyword evidence="5" id="KW-0808">Transferase</keyword>
<dbReference type="CDD" id="cd09273">
    <property type="entry name" value="RNase_HI_RT_Bel"/>
    <property type="match status" value="1"/>
</dbReference>
<proteinExistence type="inferred from homology"/>
<dbReference type="InterPro" id="IPR043128">
    <property type="entry name" value="Rev_trsase/Diguanyl_cyclase"/>
</dbReference>
<evidence type="ECO:0000256" key="8">
    <source>
        <dbReference type="ARBA" id="ARBA00022759"/>
    </source>
</evidence>
<comment type="similarity">
    <text evidence="1">Belongs to the beta type-B retroviral polymerase family. HERV class-II K(HML-2) pol subfamily.</text>
</comment>
<dbReference type="Gene3D" id="2.30.30.850">
    <property type="match status" value="1"/>
</dbReference>
<dbReference type="CDD" id="cd09851">
    <property type="entry name" value="HTLV-1-like_HR1-HR2"/>
    <property type="match status" value="1"/>
</dbReference>
<keyword evidence="8" id="KW-0255">Endonuclease</keyword>
<dbReference type="GO" id="GO:0006508">
    <property type="term" value="P:proteolysis"/>
    <property type="evidence" value="ECO:0007669"/>
    <property type="project" value="InterPro"/>
</dbReference>
<dbReference type="EC" id="2.7.7.49" evidence="3"/>
<dbReference type="InterPro" id="IPR043502">
    <property type="entry name" value="DNA/RNA_pol_sf"/>
</dbReference>
<dbReference type="SUPFAM" id="SSF56672">
    <property type="entry name" value="DNA/RNA polymerases"/>
    <property type="match status" value="1"/>
</dbReference>
<dbReference type="InterPro" id="IPR012337">
    <property type="entry name" value="RNaseH-like_sf"/>
</dbReference>
<dbReference type="Pfam" id="PF00429">
    <property type="entry name" value="TLV_coat"/>
    <property type="match status" value="1"/>
</dbReference>
<evidence type="ECO:0000259" key="16">
    <source>
        <dbReference type="PROSITE" id="PS50994"/>
    </source>
</evidence>
<evidence type="ECO:0000256" key="12">
    <source>
        <dbReference type="SAM" id="Phobius"/>
    </source>
</evidence>
<dbReference type="InterPro" id="IPR002156">
    <property type="entry name" value="RNaseH_domain"/>
</dbReference>
<evidence type="ECO:0000313" key="18">
    <source>
        <dbReference type="Proteomes" id="UP001177744"/>
    </source>
</evidence>
<organism evidence="17 18">
    <name type="scientific">Cnephaeus nilssonii</name>
    <name type="common">Northern bat</name>
    <name type="synonym">Eptesicus nilssonii</name>
    <dbReference type="NCBI Taxonomy" id="3371016"/>
    <lineage>
        <taxon>Eukaryota</taxon>
        <taxon>Metazoa</taxon>
        <taxon>Chordata</taxon>
        <taxon>Craniata</taxon>
        <taxon>Vertebrata</taxon>
        <taxon>Euteleostomi</taxon>
        <taxon>Mammalia</taxon>
        <taxon>Eutheria</taxon>
        <taxon>Laurasiatheria</taxon>
        <taxon>Chiroptera</taxon>
        <taxon>Yangochiroptera</taxon>
        <taxon>Vespertilionidae</taxon>
        <taxon>Cnephaeus</taxon>
    </lineage>
</organism>
<dbReference type="PANTHER" id="PTHR33064:SF36">
    <property type="entry name" value="CCHC-TYPE DOMAIN-CONTAINING PROTEIN"/>
    <property type="match status" value="1"/>
</dbReference>
<feature type="transmembrane region" description="Helical" evidence="12">
    <location>
        <begin position="1530"/>
        <end position="1555"/>
    </location>
</feature>
<keyword evidence="9" id="KW-0378">Hydrolase</keyword>
<dbReference type="InterPro" id="IPR021109">
    <property type="entry name" value="Peptidase_aspartic_dom_sf"/>
</dbReference>
<evidence type="ECO:0000256" key="6">
    <source>
        <dbReference type="ARBA" id="ARBA00022695"/>
    </source>
</evidence>
<keyword evidence="6" id="KW-0548">Nucleotidyltransferase</keyword>
<dbReference type="GO" id="GO:0003964">
    <property type="term" value="F:RNA-directed DNA polymerase activity"/>
    <property type="evidence" value="ECO:0007669"/>
    <property type="project" value="UniProtKB-EC"/>
</dbReference>
<keyword evidence="12" id="KW-1133">Transmembrane helix</keyword>
<dbReference type="SUPFAM" id="SSF58069">
    <property type="entry name" value="Virus ectodomain"/>
    <property type="match status" value="1"/>
</dbReference>
<dbReference type="EMBL" id="JAULJE010000009">
    <property type="protein sequence ID" value="KAK1338908.1"/>
    <property type="molecule type" value="Genomic_DNA"/>
</dbReference>
<keyword evidence="7" id="KW-0540">Nuclease</keyword>
<dbReference type="Pfam" id="PF00075">
    <property type="entry name" value="RNase_H"/>
    <property type="match status" value="1"/>
</dbReference>
<evidence type="ECO:0000256" key="10">
    <source>
        <dbReference type="ARBA" id="ARBA00023172"/>
    </source>
</evidence>
<dbReference type="Gene3D" id="1.10.287.210">
    <property type="match status" value="1"/>
</dbReference>
<evidence type="ECO:0000259" key="15">
    <source>
        <dbReference type="PROSITE" id="PS50879"/>
    </source>
</evidence>
<evidence type="ECO:0000256" key="11">
    <source>
        <dbReference type="SAM" id="MobiDB-lite"/>
    </source>
</evidence>
<dbReference type="GO" id="GO:0004190">
    <property type="term" value="F:aspartic-type endopeptidase activity"/>
    <property type="evidence" value="ECO:0007669"/>
    <property type="project" value="InterPro"/>
</dbReference>
<dbReference type="GO" id="GO:0003676">
    <property type="term" value="F:nucleic acid binding"/>
    <property type="evidence" value="ECO:0007669"/>
    <property type="project" value="InterPro"/>
</dbReference>
<dbReference type="Pfam" id="PF17919">
    <property type="entry name" value="RT_RNaseH_2"/>
    <property type="match status" value="1"/>
</dbReference>
<dbReference type="GO" id="GO:0015074">
    <property type="term" value="P:DNA integration"/>
    <property type="evidence" value="ECO:0007669"/>
    <property type="project" value="InterPro"/>
</dbReference>
<evidence type="ECO:0000259" key="13">
    <source>
        <dbReference type="PROSITE" id="PS50175"/>
    </source>
</evidence>
<evidence type="ECO:0000256" key="3">
    <source>
        <dbReference type="ARBA" id="ARBA00012493"/>
    </source>
</evidence>
<dbReference type="Pfam" id="PF00078">
    <property type="entry name" value="RVT_1"/>
    <property type="match status" value="1"/>
</dbReference>
<evidence type="ECO:0000256" key="1">
    <source>
        <dbReference type="ARBA" id="ARBA00010879"/>
    </source>
</evidence>
<reference evidence="17" key="1">
    <citation type="submission" date="2023-06" db="EMBL/GenBank/DDBJ databases">
        <title>Reference genome for the Northern bat (Eptesicus nilssonii), a most northern bat species.</title>
        <authorList>
            <person name="Laine V.N."/>
            <person name="Pulliainen A.T."/>
            <person name="Lilley T.M."/>
        </authorList>
    </citation>
    <scope>NUCLEOTIDE SEQUENCE</scope>
    <source>
        <strain evidence="17">BLF_Eptnil</strain>
        <tissue evidence="17">Kidney</tissue>
    </source>
</reference>
<sequence>MGIDGKSTCPLATGPLPCLLDNTPITHSFLVMPSCPVPLLGRDILTKLGATLQLTRSPSASLLLPLLAPSLHGNTDLPLPASLVNPKVWDTSTPVVTRHHTPVRIRLKDPTSFPSRPQFPISLTHRRGLKPLITRLLGQGLLIPIDSPCNTPILPVRKADGTYRLVQDLRLINEAVIPIHPVVPNPYTLLSRIPSGTTHFSVLDLKDAFFTIPLDPDSYHLFAFTWEDPDEQVSRQLTWTVLPQGFRDSPHLFGQALARDLQQCSLEPSTLLQYVDDLLLCSPSLDISRRQTASLLNFLGDKGYRVSPAKAQLSAPTVTYLGICLTPNSRGLTVDRAQAIRDLQPPTSAEQILSFLGLVGFFRHWVPNFALLAKPLYQAAKETPIGPLSSPSLVRQAFSKLRDALLASPPLSLPDISKPFQLFTDEKQGIAMGVLTQPLGPAFTPVAYLSKQLDPTVRGWQPCLRALAAAAALTKEAQKICLQQPLQVFSTHRLQDLLSHRSLSLLAPSRMQELHLLFLESPDISLTQSPALNPATLLPAASTQPVATHSCPEVVEALTQPRAGLSDLPLSNPDLTLFVDGSSCLDPQGRRKASYAVVTLERTLEAARLPEGTTSQKAELIALTRALHLAKGRRVNIYTDSKYSFLIAHCHAVIWRERGFLSTKGSPIINARLITRLLDALQLPSQVAIVHCRGHQTDSSMVTRGNTRADAVARGLTQGEGSPAPVLIQKKKKIKLLQRGGSSGPEGWIFINNKIALPKAQVGAIAQQVHQSLHIGPLALWRFLEPLFTSPTLREAVTNTCSSCSTCAAVSPQGGMRPNFPTHQMRGHLPGQDWQVDFTHMPPHKKTKYLLTMVDTLTGWVEAFPTRKETAEVVAEILITHIIPRFGLPNSIQSDNGPAFISRVVQQVSTSLGISWKLHIPYRPQSSGKVERANGLLKDHLTKLSLEIRSSWPDLLPMALTRIRATPRSPTFLSPFELLYGRPFLLNHRLPTDPPLLATYLPYLSLLRQLLREHADRFLPRPEPANQGSRGPPLQPGDSVLLKNLHPKALEPRWTGPHTVILTTPTAVKLLGDPSWHHLSRLKRTPEQHDFYKSLGNLHPPTPAYVWRFKVHETYDQDSTQVTRQRNPDRCNRDVNTYGVAAGCVIHDAYNEVRSGPFFWKDGTFNIRVRDPWDQRWVAGVMGKLYGGGWSSTPSGTIYISREYVMAQEAQIQVSKSILQAEHSLKGKLPDSPRVEVLSSWLQLIQHTLLFLNETRTLPNVSHCFLCVSLQRPLLAAVPLMSPPGTQGHGECQPPLTGIPLWEPETPEPTLPPRICYQTSNPVTVGRVTWNCTQNHTAASPTKASPGTFFWCNGTLSNCINSSDPGPCFGVTVVPQLTLYGESELAWLLPPSHPRARRAAFLPVMLGVSIAASIGLAGGALGNSIISAQDFNDRLQIALESTTTSLASLQRQVTSVAQIALQNRRALDLLTAERGGTCMFLQEECCYYINESGVVEQNVQTLTKLSEELRARHSQDNSLFGWLQSPLATWILPLVGPLILICVFFSLAPCLLKFIRSRIAEMSRVTVNQLLLHPYTRLPLNPPLPDPGL</sequence>
<dbReference type="Proteomes" id="UP001177744">
    <property type="component" value="Unassembled WGS sequence"/>
</dbReference>
<feature type="domain" description="Peptidase A2" evidence="13">
    <location>
        <begin position="1"/>
        <end position="44"/>
    </location>
</feature>
<dbReference type="InterPro" id="IPR001995">
    <property type="entry name" value="Peptidase_A2_cat"/>
</dbReference>
<dbReference type="PROSITE" id="PS50878">
    <property type="entry name" value="RT_POL"/>
    <property type="match status" value="1"/>
</dbReference>
<dbReference type="Gene3D" id="3.10.20.370">
    <property type="match status" value="1"/>
</dbReference>
<dbReference type="InterPro" id="IPR001584">
    <property type="entry name" value="Integrase_cat-core"/>
</dbReference>
<evidence type="ECO:0000313" key="17">
    <source>
        <dbReference type="EMBL" id="KAK1338908.1"/>
    </source>
</evidence>
<dbReference type="Gene3D" id="2.40.70.10">
    <property type="entry name" value="Acid Proteases"/>
    <property type="match status" value="1"/>
</dbReference>
<dbReference type="InterPro" id="IPR000477">
    <property type="entry name" value="RT_dom"/>
</dbReference>
<evidence type="ECO:0000259" key="14">
    <source>
        <dbReference type="PROSITE" id="PS50878"/>
    </source>
</evidence>
<dbReference type="PROSITE" id="PS50879">
    <property type="entry name" value="RNASE_H_1"/>
    <property type="match status" value="1"/>
</dbReference>
<dbReference type="PROSITE" id="PS50175">
    <property type="entry name" value="ASP_PROT_RETROV"/>
    <property type="match status" value="1"/>
</dbReference>
<feature type="region of interest" description="Disordered" evidence="11">
    <location>
        <begin position="1019"/>
        <end position="1040"/>
    </location>
</feature>
<protein>
    <recommendedName>
        <fullName evidence="4">Gag-Pol polyprotein</fullName>
        <ecNumber evidence="3">2.7.7.49</ecNumber>
        <ecNumber evidence="2">3.1.26.4</ecNumber>
    </recommendedName>
</protein>
<dbReference type="InterPro" id="IPR051320">
    <property type="entry name" value="Viral_Replic_Matur_Polypro"/>
</dbReference>
<gene>
    <name evidence="17" type="ORF">QTO34_019575</name>
</gene>
<dbReference type="Gene3D" id="3.30.420.10">
    <property type="entry name" value="Ribonuclease H-like superfamily/Ribonuclease H"/>
    <property type="match status" value="2"/>
</dbReference>
<comment type="caution">
    <text evidence="17">The sequence shown here is derived from an EMBL/GenBank/DDBJ whole genome shotgun (WGS) entry which is preliminary data.</text>
</comment>
<dbReference type="SUPFAM" id="SSF50630">
    <property type="entry name" value="Acid proteases"/>
    <property type="match status" value="1"/>
</dbReference>
<accession>A0AA40LP68</accession>
<dbReference type="Pfam" id="PF00665">
    <property type="entry name" value="rve"/>
    <property type="match status" value="1"/>
</dbReference>
<dbReference type="Gene3D" id="1.10.340.70">
    <property type="match status" value="1"/>
</dbReference>